<gene>
    <name evidence="13" type="primary">MET14</name>
    <name evidence="13" type="ORF">Q9L58_001068</name>
</gene>
<proteinExistence type="inferred from homology"/>
<evidence type="ECO:0000256" key="2">
    <source>
        <dbReference type="ARBA" id="ARBA00004806"/>
    </source>
</evidence>
<comment type="catalytic activity">
    <reaction evidence="1 11">
        <text>adenosine 5'-phosphosulfate + ATP = 3'-phosphoadenylyl sulfate + ADP + H(+)</text>
        <dbReference type="Rhea" id="RHEA:24152"/>
        <dbReference type="ChEBI" id="CHEBI:15378"/>
        <dbReference type="ChEBI" id="CHEBI:30616"/>
        <dbReference type="ChEBI" id="CHEBI:58243"/>
        <dbReference type="ChEBI" id="CHEBI:58339"/>
        <dbReference type="ChEBI" id="CHEBI:456216"/>
        <dbReference type="EC" id="2.7.1.25"/>
    </reaction>
</comment>
<keyword evidence="7 11" id="KW-0547">Nucleotide-binding</keyword>
<comment type="function">
    <text evidence="11">Catalyzes the synthesis of activated sulfate.</text>
</comment>
<sequence length="155" mass="17215">MNSVHNKASRCGDNIRFGLNNDLAFSEKDRKENIRRIAEVSKLFADSSTIAITAFISPYISDRAAARSLHGNIPFIETYIDCPLEVAESRDPKGLYKKARAGEIKDFTGISAPYEAPVEPEITIPDGEKVEAAVKRIVDYLEKEGLLKLGERMVV</sequence>
<comment type="pathway">
    <text evidence="2 11">Sulfur metabolism; hydrogen sulfide biosynthesis; sulfite from sulfate: step 2/3.</text>
</comment>
<dbReference type="EMBL" id="JBBBZM010000007">
    <property type="protein sequence ID" value="KAL0639976.1"/>
    <property type="molecule type" value="Genomic_DNA"/>
</dbReference>
<keyword evidence="6 11" id="KW-0808">Transferase</keyword>
<comment type="similarity">
    <text evidence="3 11">Belongs to the APS kinase family.</text>
</comment>
<dbReference type="InterPro" id="IPR027417">
    <property type="entry name" value="P-loop_NTPase"/>
</dbReference>
<evidence type="ECO:0000256" key="5">
    <source>
        <dbReference type="ARBA" id="ARBA00018163"/>
    </source>
</evidence>
<evidence type="ECO:0000259" key="12">
    <source>
        <dbReference type="Pfam" id="PF01583"/>
    </source>
</evidence>
<dbReference type="GO" id="GO:0004020">
    <property type="term" value="F:adenylylsulfate kinase activity"/>
    <property type="evidence" value="ECO:0007669"/>
    <property type="project" value="UniProtKB-EC"/>
</dbReference>
<evidence type="ECO:0000256" key="4">
    <source>
        <dbReference type="ARBA" id="ARBA00012121"/>
    </source>
</evidence>
<comment type="caution">
    <text evidence="13">The sequence shown here is derived from an EMBL/GenBank/DDBJ whole genome shotgun (WGS) entry which is preliminary data.</text>
</comment>
<keyword evidence="8 11" id="KW-0418">Kinase</keyword>
<accession>A0ABR3GVL1</accession>
<dbReference type="CDD" id="cd02027">
    <property type="entry name" value="APSK"/>
    <property type="match status" value="1"/>
</dbReference>
<keyword evidence="14" id="KW-1185">Reference proteome</keyword>
<evidence type="ECO:0000256" key="11">
    <source>
        <dbReference type="RuleBase" id="RU004347"/>
    </source>
</evidence>
<keyword evidence="10" id="KW-0198">Cysteine biosynthesis</keyword>
<reference evidence="13 14" key="1">
    <citation type="submission" date="2024-02" db="EMBL/GenBank/DDBJ databases">
        <title>Discinaceae phylogenomics.</title>
        <authorList>
            <person name="Dirks A.C."/>
            <person name="James T.Y."/>
        </authorList>
    </citation>
    <scope>NUCLEOTIDE SEQUENCE [LARGE SCALE GENOMIC DNA]</scope>
    <source>
        <strain evidence="13 14">ACD0624</strain>
    </source>
</reference>
<name>A0ABR3GVL1_9PEZI</name>
<evidence type="ECO:0000313" key="13">
    <source>
        <dbReference type="EMBL" id="KAL0639976.1"/>
    </source>
</evidence>
<feature type="domain" description="APS kinase" evidence="12">
    <location>
        <begin position="12"/>
        <end position="124"/>
    </location>
</feature>
<organism evidence="13 14">
    <name type="scientific">Discina gigas</name>
    <dbReference type="NCBI Taxonomy" id="1032678"/>
    <lineage>
        <taxon>Eukaryota</taxon>
        <taxon>Fungi</taxon>
        <taxon>Dikarya</taxon>
        <taxon>Ascomycota</taxon>
        <taxon>Pezizomycotina</taxon>
        <taxon>Pezizomycetes</taxon>
        <taxon>Pezizales</taxon>
        <taxon>Discinaceae</taxon>
        <taxon>Discina</taxon>
    </lineage>
</organism>
<dbReference type="NCBIfam" id="TIGR00455">
    <property type="entry name" value="apsK"/>
    <property type="match status" value="1"/>
</dbReference>
<evidence type="ECO:0000313" key="14">
    <source>
        <dbReference type="Proteomes" id="UP001447188"/>
    </source>
</evidence>
<keyword evidence="10" id="KW-0028">Amino-acid biosynthesis</keyword>
<evidence type="ECO:0000256" key="6">
    <source>
        <dbReference type="ARBA" id="ARBA00022679"/>
    </source>
</evidence>
<dbReference type="EC" id="2.7.1.25" evidence="4 11"/>
<dbReference type="Pfam" id="PF01583">
    <property type="entry name" value="APS_kinase"/>
    <property type="match status" value="1"/>
</dbReference>
<dbReference type="Proteomes" id="UP001447188">
    <property type="component" value="Unassembled WGS sequence"/>
</dbReference>
<dbReference type="Gene3D" id="3.40.50.300">
    <property type="entry name" value="P-loop containing nucleotide triphosphate hydrolases"/>
    <property type="match status" value="1"/>
</dbReference>
<dbReference type="PANTHER" id="PTHR11055">
    <property type="entry name" value="BIFUNCTIONAL 3'-PHOSPHOADENOSINE 5'-PHOSPHOSULFATE SYNTHASE"/>
    <property type="match status" value="1"/>
</dbReference>
<dbReference type="PANTHER" id="PTHR11055:SF1">
    <property type="entry name" value="PAPS SYNTHETASE, ISOFORM D"/>
    <property type="match status" value="1"/>
</dbReference>
<evidence type="ECO:0000256" key="3">
    <source>
        <dbReference type="ARBA" id="ARBA00007008"/>
    </source>
</evidence>
<dbReference type="InterPro" id="IPR059117">
    <property type="entry name" value="APS_kinase_dom"/>
</dbReference>
<evidence type="ECO:0000256" key="9">
    <source>
        <dbReference type="ARBA" id="ARBA00022840"/>
    </source>
</evidence>
<keyword evidence="9 11" id="KW-0067">ATP-binding</keyword>
<evidence type="ECO:0000256" key="10">
    <source>
        <dbReference type="ARBA" id="ARBA00023192"/>
    </source>
</evidence>
<evidence type="ECO:0000256" key="7">
    <source>
        <dbReference type="ARBA" id="ARBA00022741"/>
    </source>
</evidence>
<evidence type="ECO:0000256" key="8">
    <source>
        <dbReference type="ARBA" id="ARBA00022777"/>
    </source>
</evidence>
<dbReference type="InterPro" id="IPR002891">
    <property type="entry name" value="APS"/>
</dbReference>
<dbReference type="NCBIfam" id="NF003013">
    <property type="entry name" value="PRK03846.1"/>
    <property type="match status" value="1"/>
</dbReference>
<evidence type="ECO:0000256" key="1">
    <source>
        <dbReference type="ARBA" id="ARBA00001823"/>
    </source>
</evidence>
<dbReference type="SUPFAM" id="SSF52540">
    <property type="entry name" value="P-loop containing nucleoside triphosphate hydrolases"/>
    <property type="match status" value="1"/>
</dbReference>
<protein>
    <recommendedName>
        <fullName evidence="5 11">Adenylyl-sulfate kinase</fullName>
        <ecNumber evidence="4 11">2.7.1.25</ecNumber>
    </recommendedName>
</protein>